<organism evidence="2 3">
    <name type="scientific">Methanocaldococcus vulcanius (strain ATCC 700851 / DSM 12094 / M7)</name>
    <name type="common">Methanococcus vulcanius</name>
    <dbReference type="NCBI Taxonomy" id="579137"/>
    <lineage>
        <taxon>Archaea</taxon>
        <taxon>Methanobacteriati</taxon>
        <taxon>Methanobacteriota</taxon>
        <taxon>Methanomada group</taxon>
        <taxon>Methanococci</taxon>
        <taxon>Methanococcales</taxon>
        <taxon>Methanocaldococcaceae</taxon>
        <taxon>Methanocaldococcus</taxon>
    </lineage>
</organism>
<dbReference type="PANTHER" id="PTHR34293:SF1">
    <property type="entry name" value="HTH-TYPE TRANSCRIPTIONAL REGULATOR TRMBL2"/>
    <property type="match status" value="1"/>
</dbReference>
<dbReference type="Gene3D" id="1.10.10.10">
    <property type="entry name" value="Winged helix-like DNA-binding domain superfamily/Winged helix DNA-binding domain"/>
    <property type="match status" value="1"/>
</dbReference>
<evidence type="ECO:0000259" key="1">
    <source>
        <dbReference type="Pfam" id="PF01978"/>
    </source>
</evidence>
<dbReference type="GeneID" id="8513241"/>
<reference evidence="2" key="1">
    <citation type="submission" date="2009-10" db="EMBL/GenBank/DDBJ databases">
        <title>Complete sequence of chromosome of Methanocaldococcus vulcanius M7.</title>
        <authorList>
            <consortium name="US DOE Joint Genome Institute"/>
            <person name="Lucas S."/>
            <person name="Copeland A."/>
            <person name="Lapidus A."/>
            <person name="Glavina del Rio T."/>
            <person name="Dalin E."/>
            <person name="Tice H."/>
            <person name="Bruce D."/>
            <person name="Goodwin L."/>
            <person name="Pitluck S."/>
            <person name="Lcollab F.I."/>
            <person name="Brettin T."/>
            <person name="Detter J.C."/>
            <person name="Han C."/>
            <person name="Tapia R."/>
            <person name="Kuske C.R."/>
            <person name="Schmutz J."/>
            <person name="Larimer F."/>
            <person name="Land M."/>
            <person name="Hauser L."/>
            <person name="Kyrpides N."/>
            <person name="Ovchinikova G."/>
            <person name="Sieprawska-Lupa M."/>
            <person name="Whitman W.B."/>
            <person name="Woyke T."/>
        </authorList>
    </citation>
    <scope>NUCLEOTIDE SEQUENCE [LARGE SCALE GENOMIC DNA]</scope>
    <source>
        <strain evidence="2">M7</strain>
    </source>
</reference>
<name>C9RGR0_METVM</name>
<dbReference type="CDD" id="cd00090">
    <property type="entry name" value="HTH_ARSR"/>
    <property type="match status" value="1"/>
</dbReference>
<dbReference type="PANTHER" id="PTHR34293">
    <property type="entry name" value="HTH-TYPE TRANSCRIPTIONAL REGULATOR TRMBL2"/>
    <property type="match status" value="1"/>
</dbReference>
<proteinExistence type="predicted"/>
<dbReference type="InterPro" id="IPR002831">
    <property type="entry name" value="Tscrpt_reg_TrmB_N"/>
</dbReference>
<dbReference type="InterPro" id="IPR011991">
    <property type="entry name" value="ArsR-like_HTH"/>
</dbReference>
<dbReference type="Proteomes" id="UP000002063">
    <property type="component" value="Chromosome"/>
</dbReference>
<dbReference type="OrthoDB" id="51378at2157"/>
<keyword evidence="3" id="KW-1185">Reference proteome</keyword>
<accession>C9RGR0</accession>
<evidence type="ECO:0000313" key="2">
    <source>
        <dbReference type="EMBL" id="ACX72762.1"/>
    </source>
</evidence>
<dbReference type="HOGENOM" id="CLU_140786_1_0_2"/>
<dbReference type="RefSeq" id="WP_015732982.1">
    <property type="nucleotide sequence ID" value="NC_013407.1"/>
</dbReference>
<dbReference type="SUPFAM" id="SSF46785">
    <property type="entry name" value="Winged helix' DNA-binding domain"/>
    <property type="match status" value="1"/>
</dbReference>
<sequence>MSKLLLKTPCSTWTFDSLMACVFGIKVSDVKVYFDILKHGPSKINDIAERIRRDRSTVQRAVQNLMNAGLVRRKQVNIKDGGYYYVYEAIPFEETKKIIKKTMEEWCNNMKKWVEELNFEDVVKEYLENDEYG</sequence>
<dbReference type="Pfam" id="PF01978">
    <property type="entry name" value="TrmB"/>
    <property type="match status" value="1"/>
</dbReference>
<evidence type="ECO:0000313" key="3">
    <source>
        <dbReference type="Proteomes" id="UP000002063"/>
    </source>
</evidence>
<feature type="domain" description="Transcription regulator TrmB N-terminal" evidence="1">
    <location>
        <begin position="22"/>
        <end position="93"/>
    </location>
</feature>
<dbReference type="InterPro" id="IPR051797">
    <property type="entry name" value="TrmB-like"/>
</dbReference>
<dbReference type="STRING" id="579137.Metvu_0904"/>
<dbReference type="AlphaFoldDB" id="C9RGR0"/>
<dbReference type="InterPro" id="IPR036390">
    <property type="entry name" value="WH_DNA-bd_sf"/>
</dbReference>
<dbReference type="EMBL" id="CP001787">
    <property type="protein sequence ID" value="ACX72762.1"/>
    <property type="molecule type" value="Genomic_DNA"/>
</dbReference>
<dbReference type="eggNOG" id="arCOG02242">
    <property type="taxonomic scope" value="Archaea"/>
</dbReference>
<protein>
    <submittedName>
        <fullName evidence="2">Transcriptional regulator, TrmB</fullName>
    </submittedName>
</protein>
<dbReference type="KEGG" id="mvu:Metvu_0904"/>
<gene>
    <name evidence="2" type="ordered locus">Metvu_0904</name>
</gene>
<dbReference type="InterPro" id="IPR036388">
    <property type="entry name" value="WH-like_DNA-bd_sf"/>
</dbReference>